<feature type="non-terminal residue" evidence="2">
    <location>
        <position position="1"/>
    </location>
</feature>
<evidence type="ECO:0000313" key="2">
    <source>
        <dbReference type="EMBL" id="KAK6312472.1"/>
    </source>
</evidence>
<reference evidence="2 3" key="1">
    <citation type="submission" date="2021-04" db="EMBL/GenBank/DDBJ databases">
        <authorList>
            <person name="De Guttry C."/>
            <person name="Zahm M."/>
            <person name="Klopp C."/>
            <person name="Cabau C."/>
            <person name="Louis A."/>
            <person name="Berthelot C."/>
            <person name="Parey E."/>
            <person name="Roest Crollius H."/>
            <person name="Montfort J."/>
            <person name="Robinson-Rechavi M."/>
            <person name="Bucao C."/>
            <person name="Bouchez O."/>
            <person name="Gislard M."/>
            <person name="Lluch J."/>
            <person name="Milhes M."/>
            <person name="Lampietro C."/>
            <person name="Lopez Roques C."/>
            <person name="Donnadieu C."/>
            <person name="Braasch I."/>
            <person name="Desvignes T."/>
            <person name="Postlethwait J."/>
            <person name="Bobe J."/>
            <person name="Wedekind C."/>
            <person name="Guiguen Y."/>
        </authorList>
    </citation>
    <scope>NUCLEOTIDE SEQUENCE [LARGE SCALE GENOMIC DNA]</scope>
    <source>
        <strain evidence="2">Cs_M1</strain>
        <tissue evidence="2">Blood</tissue>
    </source>
</reference>
<dbReference type="Proteomes" id="UP001356427">
    <property type="component" value="Unassembled WGS sequence"/>
</dbReference>
<organism evidence="2 3">
    <name type="scientific">Coregonus suidteri</name>
    <dbReference type="NCBI Taxonomy" id="861788"/>
    <lineage>
        <taxon>Eukaryota</taxon>
        <taxon>Metazoa</taxon>
        <taxon>Chordata</taxon>
        <taxon>Craniata</taxon>
        <taxon>Vertebrata</taxon>
        <taxon>Euteleostomi</taxon>
        <taxon>Actinopterygii</taxon>
        <taxon>Neopterygii</taxon>
        <taxon>Teleostei</taxon>
        <taxon>Protacanthopterygii</taxon>
        <taxon>Salmoniformes</taxon>
        <taxon>Salmonidae</taxon>
        <taxon>Coregoninae</taxon>
        <taxon>Coregonus</taxon>
    </lineage>
</organism>
<comment type="caution">
    <text evidence="2">The sequence shown here is derived from an EMBL/GenBank/DDBJ whole genome shotgun (WGS) entry which is preliminary data.</text>
</comment>
<dbReference type="EMBL" id="JAGTTL010000015">
    <property type="protein sequence ID" value="KAK6312472.1"/>
    <property type="molecule type" value="Genomic_DNA"/>
</dbReference>
<dbReference type="Gene3D" id="1.20.1070.10">
    <property type="entry name" value="Rhodopsin 7-helix transmembrane proteins"/>
    <property type="match status" value="1"/>
</dbReference>
<dbReference type="AlphaFoldDB" id="A0AAN8R481"/>
<feature type="region of interest" description="Disordered" evidence="1">
    <location>
        <begin position="39"/>
        <end position="62"/>
    </location>
</feature>
<proteinExistence type="predicted"/>
<sequence length="163" mass="18033">GLLVAILYCFVNKEVQSEILKKWKRWKLGRNIEEEYRHTYSQPPHLNTKSNSLVGHGGRDPSHPSSLLLHPHLPDITTCSPAPPGQGPGCSPEEKHLLVVSCQNGMGRSRKNTGSSMQLPSPPREGAISCSHMLIEDNMDDICLTDRVSECYEAPRGNAESHL</sequence>
<protein>
    <submittedName>
        <fullName evidence="2">Uncharacterized protein</fullName>
    </submittedName>
</protein>
<gene>
    <name evidence="2" type="ORF">J4Q44_G00181360</name>
</gene>
<name>A0AAN8R481_9TELE</name>
<keyword evidence="3" id="KW-1185">Reference proteome</keyword>
<feature type="compositionally biased region" description="Polar residues" evidence="1">
    <location>
        <begin position="39"/>
        <end position="53"/>
    </location>
</feature>
<evidence type="ECO:0000313" key="3">
    <source>
        <dbReference type="Proteomes" id="UP001356427"/>
    </source>
</evidence>
<accession>A0AAN8R481</accession>
<evidence type="ECO:0000256" key="1">
    <source>
        <dbReference type="SAM" id="MobiDB-lite"/>
    </source>
</evidence>